<evidence type="ECO:0000313" key="1">
    <source>
        <dbReference type="EMBL" id="OIV89030.1"/>
    </source>
</evidence>
<dbReference type="EMBL" id="KV862789">
    <property type="protein sequence ID" value="OIV89030.1"/>
    <property type="molecule type" value="Genomic_DNA"/>
</dbReference>
<dbReference type="Proteomes" id="UP000188354">
    <property type="component" value="Chromosome LG02"/>
</dbReference>
<dbReference type="AlphaFoldDB" id="A0A1J7FMA5"/>
<organism evidence="1 3">
    <name type="scientific">Lupinus angustifolius</name>
    <name type="common">Narrow-leaved blue lupine</name>
    <dbReference type="NCBI Taxonomy" id="3871"/>
    <lineage>
        <taxon>Eukaryota</taxon>
        <taxon>Viridiplantae</taxon>
        <taxon>Streptophyta</taxon>
        <taxon>Embryophyta</taxon>
        <taxon>Tracheophyta</taxon>
        <taxon>Spermatophyta</taxon>
        <taxon>Magnoliopsida</taxon>
        <taxon>eudicotyledons</taxon>
        <taxon>Gunneridae</taxon>
        <taxon>Pentapetalae</taxon>
        <taxon>rosids</taxon>
        <taxon>fabids</taxon>
        <taxon>Fabales</taxon>
        <taxon>Fabaceae</taxon>
        <taxon>Papilionoideae</taxon>
        <taxon>50 kb inversion clade</taxon>
        <taxon>genistoids sensu lato</taxon>
        <taxon>core genistoids</taxon>
        <taxon>Genisteae</taxon>
        <taxon>Lupinus</taxon>
    </lineage>
</organism>
<proteinExistence type="predicted"/>
<protein>
    <submittedName>
        <fullName evidence="1">Uncharacterized protein</fullName>
    </submittedName>
</protein>
<keyword evidence="3" id="KW-1185">Reference proteome</keyword>
<evidence type="ECO:0000313" key="2">
    <source>
        <dbReference type="EMBL" id="OIW16724.1"/>
    </source>
</evidence>
<reference evidence="1 3" key="1">
    <citation type="journal article" date="2017" name="Plant Biotechnol. J.">
        <title>A comprehensive draft genome sequence for lupin (Lupinus angustifolius), an emerging health food: insights into plant-microbe interactions and legume evolution.</title>
        <authorList>
            <person name="Hane J.K."/>
            <person name="Ming Y."/>
            <person name="Kamphuis L.G."/>
            <person name="Nelson M.N."/>
            <person name="Garg G."/>
            <person name="Atkins C.A."/>
            <person name="Bayer P.E."/>
            <person name="Bravo A."/>
            <person name="Bringans S."/>
            <person name="Cannon S."/>
            <person name="Edwards D."/>
            <person name="Foley R."/>
            <person name="Gao L.L."/>
            <person name="Harrison M.J."/>
            <person name="Huang W."/>
            <person name="Hurgobin B."/>
            <person name="Li S."/>
            <person name="Liu C.W."/>
            <person name="McGrath A."/>
            <person name="Morahan G."/>
            <person name="Murray J."/>
            <person name="Weller J."/>
            <person name="Jian J."/>
            <person name="Singh K.B."/>
        </authorList>
    </citation>
    <scope>NUCLEOTIDE SEQUENCE [LARGE SCALE GENOMIC DNA]</scope>
    <source>
        <strain evidence="3">cv. Tanjil</strain>
        <tissue evidence="1">Whole plant</tissue>
    </source>
</reference>
<dbReference type="Gramene" id="OIW16724">
    <property type="protein sequence ID" value="OIW16724"/>
    <property type="gene ID" value="TanjilG_14494"/>
</dbReference>
<accession>A0A1J7FMA5</accession>
<name>A0A1J7FMA5_LUPAN</name>
<sequence>MQAQGAVMFLELTGNLYPTLIREFYANFYYKDSRYWSMISGNLFDMDRDIFMNVGGLSITGVRLGDCERLKDFDAAEIYKSCLRGPHLYV</sequence>
<gene>
    <name evidence="1" type="ORF">TanjilG_03739</name>
    <name evidence="2" type="ORF">TanjilG_14494</name>
</gene>
<evidence type="ECO:0000313" key="3">
    <source>
        <dbReference type="Proteomes" id="UP000188354"/>
    </source>
</evidence>
<dbReference type="EMBL" id="CM007362">
    <property type="protein sequence ID" value="OIW16724.1"/>
    <property type="molecule type" value="Genomic_DNA"/>
</dbReference>
<dbReference type="Gramene" id="OIV89030">
    <property type="protein sequence ID" value="OIV89030"/>
    <property type="gene ID" value="TanjilG_03739"/>
</dbReference>